<dbReference type="Pfam" id="PF13340">
    <property type="entry name" value="DUF4096"/>
    <property type="match status" value="1"/>
</dbReference>
<feature type="domain" description="Insertion element IS402-like" evidence="2">
    <location>
        <begin position="10"/>
        <end position="82"/>
    </location>
</feature>
<dbReference type="Pfam" id="PF01609">
    <property type="entry name" value="DDE_Tnp_1"/>
    <property type="match status" value="1"/>
</dbReference>
<dbReference type="PANTHER" id="PTHR30007">
    <property type="entry name" value="PHP DOMAIN PROTEIN"/>
    <property type="match status" value="1"/>
</dbReference>
<name>A0A512C5G0_9HYPH</name>
<dbReference type="GO" id="GO:0003677">
    <property type="term" value="F:DNA binding"/>
    <property type="evidence" value="ECO:0007669"/>
    <property type="project" value="InterPro"/>
</dbReference>
<evidence type="ECO:0000259" key="2">
    <source>
        <dbReference type="Pfam" id="PF13340"/>
    </source>
</evidence>
<proteinExistence type="predicted"/>
<sequence length="275" mass="31316">MTALSYDTDLSDAEWAILAPLLAPTTRRGRPRKHDLRQGLNAILSILRGGEPWRLLPHEFPPWQSVYDHFRRWRQRGTWRSINDALRTRARMLAGRSPEPHAAIIDSQTARTSEAGGERGYDGGKRISGRKRHLVVDTQGLILHVLVHPADVHDRRAAEAVLADLRGRYPEVECLFADMGYQGLAAWLSAELGWTLLVVKRPRRWVRVPADQPAPELPGGFAVLPQRWIVERTFAWLVRNRRLAKDWEGLPATTETWIYLAMSRLMTKRLAHAAA</sequence>
<feature type="domain" description="Transposase IS4-like" evidence="1">
    <location>
        <begin position="102"/>
        <end position="265"/>
    </location>
</feature>
<evidence type="ECO:0000313" key="3">
    <source>
        <dbReference type="EMBL" id="GEO19431.1"/>
    </source>
</evidence>
<protein>
    <submittedName>
        <fullName evidence="3">IS5 family transposase</fullName>
    </submittedName>
</protein>
<evidence type="ECO:0000313" key="4">
    <source>
        <dbReference type="Proteomes" id="UP000321085"/>
    </source>
</evidence>
<dbReference type="EMBL" id="BJYU01000530">
    <property type="protein sequence ID" value="GEO19431.1"/>
    <property type="molecule type" value="Genomic_DNA"/>
</dbReference>
<reference evidence="3 4" key="1">
    <citation type="submission" date="2019-07" db="EMBL/GenBank/DDBJ databases">
        <title>Whole genome shotgun sequence of Microvirga aerophila NBRC 106136.</title>
        <authorList>
            <person name="Hosoyama A."/>
            <person name="Uohara A."/>
            <person name="Ohji S."/>
            <person name="Ichikawa N."/>
        </authorList>
    </citation>
    <scope>NUCLEOTIDE SEQUENCE [LARGE SCALE GENOMIC DNA]</scope>
    <source>
        <strain evidence="3 4">NBRC 106136</strain>
    </source>
</reference>
<comment type="caution">
    <text evidence="3">The sequence shown here is derived from an EMBL/GenBank/DDBJ whole genome shotgun (WGS) entry which is preliminary data.</text>
</comment>
<dbReference type="PANTHER" id="PTHR30007:SF0">
    <property type="entry name" value="TRANSPOSASE"/>
    <property type="match status" value="1"/>
</dbReference>
<dbReference type="InterPro" id="IPR002559">
    <property type="entry name" value="Transposase_11"/>
</dbReference>
<dbReference type="Proteomes" id="UP000321085">
    <property type="component" value="Unassembled WGS sequence"/>
</dbReference>
<evidence type="ECO:0000259" key="1">
    <source>
        <dbReference type="Pfam" id="PF01609"/>
    </source>
</evidence>
<organism evidence="3 4">
    <name type="scientific">Microvirga aerophila</name>
    <dbReference type="NCBI Taxonomy" id="670291"/>
    <lineage>
        <taxon>Bacteria</taxon>
        <taxon>Pseudomonadati</taxon>
        <taxon>Pseudomonadota</taxon>
        <taxon>Alphaproteobacteria</taxon>
        <taxon>Hyphomicrobiales</taxon>
        <taxon>Methylobacteriaceae</taxon>
        <taxon>Microvirga</taxon>
    </lineage>
</organism>
<dbReference type="NCBIfam" id="NF033580">
    <property type="entry name" value="transpos_IS5_3"/>
    <property type="match status" value="1"/>
</dbReference>
<dbReference type="GO" id="GO:0004803">
    <property type="term" value="F:transposase activity"/>
    <property type="evidence" value="ECO:0007669"/>
    <property type="project" value="InterPro"/>
</dbReference>
<accession>A0A512C5G0</accession>
<dbReference type="RefSeq" id="WP_147023556.1">
    <property type="nucleotide sequence ID" value="NZ_BJYU01000530.1"/>
</dbReference>
<gene>
    <name evidence="3" type="ORF">MAE02_71270</name>
</gene>
<dbReference type="AlphaFoldDB" id="A0A512C5G0"/>
<keyword evidence="4" id="KW-1185">Reference proteome</keyword>
<dbReference type="InterPro" id="IPR025161">
    <property type="entry name" value="IS402-like_dom"/>
</dbReference>
<dbReference type="GO" id="GO:0006313">
    <property type="term" value="P:DNA transposition"/>
    <property type="evidence" value="ECO:0007669"/>
    <property type="project" value="InterPro"/>
</dbReference>